<comment type="caution">
    <text evidence="6">The sequence shown here is derived from an EMBL/GenBank/DDBJ whole genome shotgun (WGS) entry which is preliminary data.</text>
</comment>
<dbReference type="SUPFAM" id="SSF69255">
    <property type="entry name" value="gp5 N-terminal domain-like"/>
    <property type="match status" value="1"/>
</dbReference>
<dbReference type="SUPFAM" id="SSF69349">
    <property type="entry name" value="Phage fibre proteins"/>
    <property type="match status" value="1"/>
</dbReference>
<dbReference type="InterPro" id="IPR054030">
    <property type="entry name" value="Gp5_Vgr_C"/>
</dbReference>
<dbReference type="InterPro" id="IPR017847">
    <property type="entry name" value="T6SS_RhsGE_Vgr_subset"/>
</dbReference>
<dbReference type="Gene3D" id="2.30.110.50">
    <property type="match status" value="1"/>
</dbReference>
<evidence type="ECO:0000313" key="6">
    <source>
        <dbReference type="EMBL" id="RYU47968.1"/>
    </source>
</evidence>
<dbReference type="Gene3D" id="4.10.220.110">
    <property type="match status" value="1"/>
</dbReference>
<evidence type="ECO:0000313" key="7">
    <source>
        <dbReference type="Proteomes" id="UP000293465"/>
    </source>
</evidence>
<dbReference type="Gene3D" id="3.55.50.10">
    <property type="entry name" value="Baseplate protein-like domains"/>
    <property type="match status" value="1"/>
</dbReference>
<comment type="subcellular location">
    <subcellularLocation>
        <location evidence="1">Secreted</location>
    </subcellularLocation>
</comment>
<feature type="domain" description="Gp5/Type VI secretion system Vgr C-terminal trimerisation" evidence="5">
    <location>
        <begin position="475"/>
        <end position="581"/>
    </location>
</feature>
<accession>A0A4Q5KN57</accession>
<proteinExistence type="inferred from homology"/>
<dbReference type="Gene3D" id="2.40.50.230">
    <property type="entry name" value="Gp5 N-terminal domain"/>
    <property type="match status" value="1"/>
</dbReference>
<dbReference type="InterPro" id="IPR037026">
    <property type="entry name" value="Vgr_OB-fold_dom_sf"/>
</dbReference>
<name>A0A4Q5KN57_9GAMM</name>
<gene>
    <name evidence="6" type="ORF">ERW49_02615</name>
</gene>
<dbReference type="Pfam" id="PF04717">
    <property type="entry name" value="Phage_base_V"/>
    <property type="match status" value="1"/>
</dbReference>
<dbReference type="SUPFAM" id="SSF69279">
    <property type="entry name" value="Phage tail proteins"/>
    <property type="match status" value="2"/>
</dbReference>
<dbReference type="GO" id="GO:0005576">
    <property type="term" value="C:extracellular region"/>
    <property type="evidence" value="ECO:0007669"/>
    <property type="project" value="UniProtKB-SubCell"/>
</dbReference>
<dbReference type="OrthoDB" id="9762420at2"/>
<protein>
    <submittedName>
        <fullName evidence="6">Type VI secretion system tip protein VgrG</fullName>
    </submittedName>
</protein>
<dbReference type="RefSeq" id="WP_130086225.1">
    <property type="nucleotide sequence ID" value="NZ_SEZJ01000002.1"/>
</dbReference>
<dbReference type="GeneID" id="56273911"/>
<organism evidence="6 7">
    <name type="scientific">Aliivibrio finisterrensis</name>
    <dbReference type="NCBI Taxonomy" id="511998"/>
    <lineage>
        <taxon>Bacteria</taxon>
        <taxon>Pseudomonadati</taxon>
        <taxon>Pseudomonadota</taxon>
        <taxon>Gammaproteobacteria</taxon>
        <taxon>Vibrionales</taxon>
        <taxon>Vibrionaceae</taxon>
        <taxon>Aliivibrio</taxon>
    </lineage>
</organism>
<dbReference type="Proteomes" id="UP000293465">
    <property type="component" value="Unassembled WGS sequence"/>
</dbReference>
<keyword evidence="3" id="KW-0964">Secreted</keyword>
<dbReference type="Pfam" id="PF05954">
    <property type="entry name" value="Phage_GPD"/>
    <property type="match status" value="1"/>
</dbReference>
<dbReference type="NCBIfam" id="TIGR01646">
    <property type="entry name" value="vgr_GE"/>
    <property type="match status" value="1"/>
</dbReference>
<reference evidence="6 7" key="1">
    <citation type="submission" date="2019-02" db="EMBL/GenBank/DDBJ databases">
        <title>Genome sequences of Aliivibrio finisterrensis strains from farmed Atlantic salmon.</title>
        <authorList>
            <person name="Bowman J.P."/>
        </authorList>
    </citation>
    <scope>NUCLEOTIDE SEQUENCE [LARGE SCALE GENOMIC DNA]</scope>
    <source>
        <strain evidence="6 7">A32</strain>
    </source>
</reference>
<comment type="similarity">
    <text evidence="2">Belongs to the VgrG protein family.</text>
</comment>
<dbReference type="InterPro" id="IPR050708">
    <property type="entry name" value="T6SS_VgrG/RHS"/>
</dbReference>
<evidence type="ECO:0000259" key="5">
    <source>
        <dbReference type="Pfam" id="PF22178"/>
    </source>
</evidence>
<dbReference type="NCBIfam" id="TIGR03361">
    <property type="entry name" value="VI_Rhs_Vgr"/>
    <property type="match status" value="1"/>
</dbReference>
<dbReference type="AlphaFoldDB" id="A0A4Q5KN57"/>
<dbReference type="PANTHER" id="PTHR32305">
    <property type="match status" value="1"/>
</dbReference>
<evidence type="ECO:0000256" key="3">
    <source>
        <dbReference type="ARBA" id="ARBA00022525"/>
    </source>
</evidence>
<feature type="domain" description="Gp5/Type VI secretion system Vgr protein OB-fold" evidence="4">
    <location>
        <begin position="391"/>
        <end position="458"/>
    </location>
</feature>
<evidence type="ECO:0000259" key="4">
    <source>
        <dbReference type="Pfam" id="PF04717"/>
    </source>
</evidence>
<evidence type="ECO:0000256" key="2">
    <source>
        <dbReference type="ARBA" id="ARBA00005558"/>
    </source>
</evidence>
<dbReference type="PANTHER" id="PTHR32305:SF15">
    <property type="entry name" value="PROTEIN RHSA-RELATED"/>
    <property type="match status" value="1"/>
</dbReference>
<dbReference type="InterPro" id="IPR006533">
    <property type="entry name" value="T6SS_Vgr_RhsGE"/>
</dbReference>
<evidence type="ECO:0000256" key="1">
    <source>
        <dbReference type="ARBA" id="ARBA00004613"/>
    </source>
</evidence>
<dbReference type="EMBL" id="SEZJ01000002">
    <property type="protein sequence ID" value="RYU47968.1"/>
    <property type="molecule type" value="Genomic_DNA"/>
</dbReference>
<dbReference type="InterPro" id="IPR006531">
    <property type="entry name" value="Gp5/Vgr_OB"/>
</dbReference>
<dbReference type="Pfam" id="PF22178">
    <property type="entry name" value="Gp5_trimer_C"/>
    <property type="match status" value="1"/>
</dbReference>
<sequence length="700" mass="78160">MQDANQAQFEIAVATIDIPLQVYQFSGHEQLGSLYQFDVTFVCEDPELKLEEWLQLPVCLTLHHNNQNNTKYTPRYVHGIIESIEQLNTSFRYSTYRLSLVPIFSLLTYRTNFQVFQHKTVPDIISEIYQQAGILTNHFDIELFNAHEPREYCVQYGESDLDFVQRLMSEEGIISYFEHTDTGSKLIISDGPEIHTELAPLCVVANNGMTKDSNTITSLIKKQKVNTGKVSVKDYNFETPTRSPIGKRQNDDQGECASELALEHYQYPSNQLSSEKATKYASLRLKQQRTGTVELLGESDCAQLTAGYFQPIQEHPNPEWNDIWLLTHVTHSGRQPQVLEESADGGSEYHASFSCTPWMMPFKTIQKSKPLIHNVDTAIVTGPENEEIYCDEHGRVKVQFHWDRNGQGNEKTSCWLRTSQGWAGNQYGQFILPRIGHEVIVSFIHGDPDKPIITGSLYNGDNKPPYTLPEHKTRSTFKTSSSLGGENFNELRFEDKKDAEQIYIHAAKDMDSQIQNDHTIEVFNDEHKIVHNNQFNEIKNNRNTTVGGSQFETIKGDSHHQVNGSVHSKVGKKRLEEIGSELHLKSGQKIVLEAGTEITIKAGGSVVKIDPAGVHLIGSAINLNSGGSAGSGSGYAGKVAVLPMGKEVEQAGEVSNAANRTSYDGEVLEVANYQQQVTTGSAIVEECNCDGEGTCSVHSN</sequence>